<proteinExistence type="predicted"/>
<evidence type="ECO:0000313" key="2">
    <source>
        <dbReference type="Proteomes" id="UP001209540"/>
    </source>
</evidence>
<dbReference type="EMBL" id="JAIXMP010000095">
    <property type="protein sequence ID" value="KAI9243146.1"/>
    <property type="molecule type" value="Genomic_DNA"/>
</dbReference>
<evidence type="ECO:0000313" key="1">
    <source>
        <dbReference type="EMBL" id="KAI9243146.1"/>
    </source>
</evidence>
<gene>
    <name evidence="1" type="ORF">BDA99DRAFT_364667</name>
</gene>
<reference evidence="1" key="2">
    <citation type="submission" date="2023-02" db="EMBL/GenBank/DDBJ databases">
        <authorList>
            <consortium name="DOE Joint Genome Institute"/>
            <person name="Mondo S.J."/>
            <person name="Chang Y."/>
            <person name="Wang Y."/>
            <person name="Ahrendt S."/>
            <person name="Andreopoulos W."/>
            <person name="Barry K."/>
            <person name="Beard J."/>
            <person name="Benny G.L."/>
            <person name="Blankenship S."/>
            <person name="Bonito G."/>
            <person name="Cuomo C."/>
            <person name="Desiro A."/>
            <person name="Gervers K.A."/>
            <person name="Hundley H."/>
            <person name="Kuo A."/>
            <person name="LaButti K."/>
            <person name="Lang B.F."/>
            <person name="Lipzen A."/>
            <person name="O'Donnell K."/>
            <person name="Pangilinan J."/>
            <person name="Reynolds N."/>
            <person name="Sandor L."/>
            <person name="Smith M.W."/>
            <person name="Tsang A."/>
            <person name="Grigoriev I.V."/>
            <person name="Stajich J.E."/>
            <person name="Spatafora J.W."/>
        </authorList>
    </citation>
    <scope>NUCLEOTIDE SEQUENCE</scope>
    <source>
        <strain evidence="1">RSA 2281</strain>
    </source>
</reference>
<reference evidence="1" key="1">
    <citation type="journal article" date="2022" name="IScience">
        <title>Evolution of zygomycete secretomes and the origins of terrestrial fungal ecologies.</title>
        <authorList>
            <person name="Chang Y."/>
            <person name="Wang Y."/>
            <person name="Mondo S."/>
            <person name="Ahrendt S."/>
            <person name="Andreopoulos W."/>
            <person name="Barry K."/>
            <person name="Beard J."/>
            <person name="Benny G.L."/>
            <person name="Blankenship S."/>
            <person name="Bonito G."/>
            <person name="Cuomo C."/>
            <person name="Desiro A."/>
            <person name="Gervers K.A."/>
            <person name="Hundley H."/>
            <person name="Kuo A."/>
            <person name="LaButti K."/>
            <person name="Lang B.F."/>
            <person name="Lipzen A."/>
            <person name="O'Donnell K."/>
            <person name="Pangilinan J."/>
            <person name="Reynolds N."/>
            <person name="Sandor L."/>
            <person name="Smith M.E."/>
            <person name="Tsang A."/>
            <person name="Grigoriev I.V."/>
            <person name="Stajich J.E."/>
            <person name="Spatafora J.W."/>
        </authorList>
    </citation>
    <scope>NUCLEOTIDE SEQUENCE</scope>
    <source>
        <strain evidence="1">RSA 2281</strain>
    </source>
</reference>
<comment type="caution">
    <text evidence="1">The sequence shown here is derived from an EMBL/GenBank/DDBJ whole genome shotgun (WGS) entry which is preliminary data.</text>
</comment>
<accession>A0AAD5JJW9</accession>
<name>A0AAD5JJW9_9FUNG</name>
<keyword evidence="2" id="KW-1185">Reference proteome</keyword>
<protein>
    <submittedName>
        <fullName evidence="1">Uncharacterized protein</fullName>
    </submittedName>
</protein>
<dbReference type="Proteomes" id="UP001209540">
    <property type="component" value="Unassembled WGS sequence"/>
</dbReference>
<dbReference type="AlphaFoldDB" id="A0AAD5JJW9"/>
<sequence length="65" mass="8027">MIDGYKGGNIFFYILSQYYDLHLYFTTLLYYNEQHEYITNIKIELTCSLMELYWINVQLFSFQLF</sequence>
<organism evidence="1 2">
    <name type="scientific">Phascolomyces articulosus</name>
    <dbReference type="NCBI Taxonomy" id="60185"/>
    <lineage>
        <taxon>Eukaryota</taxon>
        <taxon>Fungi</taxon>
        <taxon>Fungi incertae sedis</taxon>
        <taxon>Mucoromycota</taxon>
        <taxon>Mucoromycotina</taxon>
        <taxon>Mucoromycetes</taxon>
        <taxon>Mucorales</taxon>
        <taxon>Lichtheimiaceae</taxon>
        <taxon>Phascolomyces</taxon>
    </lineage>
</organism>